<dbReference type="InterPro" id="IPR055290">
    <property type="entry name" value="At3g26010-like"/>
</dbReference>
<dbReference type="SUPFAM" id="SSF81383">
    <property type="entry name" value="F-box domain"/>
    <property type="match status" value="1"/>
</dbReference>
<keyword evidence="3" id="KW-1185">Reference proteome</keyword>
<dbReference type="PANTHER" id="PTHR35546">
    <property type="entry name" value="F-BOX PROTEIN INTERACTION DOMAIN PROTEIN-RELATED"/>
    <property type="match status" value="1"/>
</dbReference>
<organism evidence="2 3">
    <name type="scientific">Penstemon davidsonii</name>
    <dbReference type="NCBI Taxonomy" id="160366"/>
    <lineage>
        <taxon>Eukaryota</taxon>
        <taxon>Viridiplantae</taxon>
        <taxon>Streptophyta</taxon>
        <taxon>Embryophyta</taxon>
        <taxon>Tracheophyta</taxon>
        <taxon>Spermatophyta</taxon>
        <taxon>Magnoliopsida</taxon>
        <taxon>eudicotyledons</taxon>
        <taxon>Gunneridae</taxon>
        <taxon>Pentapetalae</taxon>
        <taxon>asterids</taxon>
        <taxon>lamiids</taxon>
        <taxon>Lamiales</taxon>
        <taxon>Plantaginaceae</taxon>
        <taxon>Cheloneae</taxon>
        <taxon>Penstemon</taxon>
    </lineage>
</organism>
<dbReference type="Proteomes" id="UP001291926">
    <property type="component" value="Unassembled WGS sequence"/>
</dbReference>
<dbReference type="EMBL" id="JAYDYQ010001088">
    <property type="protein sequence ID" value="KAK4489395.1"/>
    <property type="molecule type" value="Genomic_DNA"/>
</dbReference>
<protein>
    <recommendedName>
        <fullName evidence="1">F-box domain-containing protein</fullName>
    </recommendedName>
</protein>
<evidence type="ECO:0000313" key="3">
    <source>
        <dbReference type="Proteomes" id="UP001291926"/>
    </source>
</evidence>
<name>A0ABR0DJH5_9LAMI</name>
<dbReference type="Gene3D" id="1.20.1280.50">
    <property type="match status" value="1"/>
</dbReference>
<reference evidence="2 3" key="1">
    <citation type="journal article" date="2023" name="bioRxiv">
        <title>Genome report: Whole genome sequence and annotation of Penstemon davidsonii.</title>
        <authorList>
            <person name="Ostevik K.L."/>
            <person name="Alabady M."/>
            <person name="Zhang M."/>
            <person name="Rausher M.D."/>
        </authorList>
    </citation>
    <scope>NUCLEOTIDE SEQUENCE [LARGE SCALE GENOMIC DNA]</scope>
    <source>
        <strain evidence="2">DNT005</strain>
        <tissue evidence="2">Whole leaf</tissue>
    </source>
</reference>
<dbReference type="InterPro" id="IPR001810">
    <property type="entry name" value="F-box_dom"/>
</dbReference>
<dbReference type="PANTHER" id="PTHR35546:SF134">
    <property type="entry name" value="F-BOX ASSOCIATED DOMAIN-CONTAINING PROTEIN"/>
    <property type="match status" value="1"/>
</dbReference>
<evidence type="ECO:0000313" key="2">
    <source>
        <dbReference type="EMBL" id="KAK4489395.1"/>
    </source>
</evidence>
<sequence>MQMTLKSAETVASIEDLLTEILLRLPVKSLLNFKSVSKQWHSVITNPNFCHLRSCWKTKPPAIGLFIHSGDFSFNESLTTFHFLSRGPGEWKYYVCIPTTKHTFRIPQLDETIVKGMGLAFDPAKSPHYHVVCVHECTKNGDLLFRIHIYSSKTGSWKICGNPFSSPLISAPAVHWNWTKRFIYYFGESCDHLHFIVACQYEIRFDVYEMKRDYSEWFVKYKVDLSQVVAAYPEMIRDYNLSLLIFN</sequence>
<gene>
    <name evidence="2" type="ORF">RD792_005204</name>
</gene>
<evidence type="ECO:0000259" key="1">
    <source>
        <dbReference type="SMART" id="SM00256"/>
    </source>
</evidence>
<dbReference type="CDD" id="cd22157">
    <property type="entry name" value="F-box_AtFBW1-like"/>
    <property type="match status" value="1"/>
</dbReference>
<dbReference type="Pfam" id="PF00646">
    <property type="entry name" value="F-box"/>
    <property type="match status" value="1"/>
</dbReference>
<proteinExistence type="predicted"/>
<dbReference type="InterPro" id="IPR036047">
    <property type="entry name" value="F-box-like_dom_sf"/>
</dbReference>
<comment type="caution">
    <text evidence="2">The sequence shown here is derived from an EMBL/GenBank/DDBJ whole genome shotgun (WGS) entry which is preliminary data.</text>
</comment>
<accession>A0ABR0DJH5</accession>
<feature type="domain" description="F-box" evidence="1">
    <location>
        <begin position="14"/>
        <end position="53"/>
    </location>
</feature>
<dbReference type="SMART" id="SM00256">
    <property type="entry name" value="FBOX"/>
    <property type="match status" value="1"/>
</dbReference>